<dbReference type="RefSeq" id="XP_033682172.1">
    <property type="nucleotide sequence ID" value="XM_033833478.1"/>
</dbReference>
<dbReference type="Proteomes" id="UP000800094">
    <property type="component" value="Unassembled WGS sequence"/>
</dbReference>
<dbReference type="OrthoDB" id="1887033at2759"/>
<evidence type="ECO:0000313" key="2">
    <source>
        <dbReference type="Proteomes" id="UP000800094"/>
    </source>
</evidence>
<proteinExistence type="predicted"/>
<dbReference type="SUPFAM" id="SSF51445">
    <property type="entry name" value="(Trans)glycosidases"/>
    <property type="match status" value="1"/>
</dbReference>
<sequence>MHIILDIHFLPGGVNDMGFGEGEGRFGCSGSPRSYTLDPMNKPVDNRDLSTFGTPATLSDNGVVWFQGEAFWSPAFPRSTNLVFDVHNYYFAGRPTDFDNVTADICANDKASAGDGKFPVFIGEWSNEMTADN</sequence>
<dbReference type="EMBL" id="ML987197">
    <property type="protein sequence ID" value="KAF2247168.1"/>
    <property type="molecule type" value="Genomic_DNA"/>
</dbReference>
<dbReference type="Gene3D" id="3.20.20.80">
    <property type="entry name" value="Glycosidases"/>
    <property type="match status" value="1"/>
</dbReference>
<organism evidence="1 2">
    <name type="scientific">Trematosphaeria pertusa</name>
    <dbReference type="NCBI Taxonomy" id="390896"/>
    <lineage>
        <taxon>Eukaryota</taxon>
        <taxon>Fungi</taxon>
        <taxon>Dikarya</taxon>
        <taxon>Ascomycota</taxon>
        <taxon>Pezizomycotina</taxon>
        <taxon>Dothideomycetes</taxon>
        <taxon>Pleosporomycetidae</taxon>
        <taxon>Pleosporales</taxon>
        <taxon>Massarineae</taxon>
        <taxon>Trematosphaeriaceae</taxon>
        <taxon>Trematosphaeria</taxon>
    </lineage>
</organism>
<dbReference type="GeneID" id="54586808"/>
<gene>
    <name evidence="1" type="ORF">BU26DRAFT_566159</name>
</gene>
<keyword evidence="1" id="KW-0378">Hydrolase</keyword>
<dbReference type="GO" id="GO:0016787">
    <property type="term" value="F:hydrolase activity"/>
    <property type="evidence" value="ECO:0007669"/>
    <property type="project" value="UniProtKB-KW"/>
</dbReference>
<accession>A0A6A6IAT1</accession>
<protein>
    <submittedName>
        <fullName evidence="1">Glycoside hydrolase family 5 protein</fullName>
    </submittedName>
</protein>
<dbReference type="AlphaFoldDB" id="A0A6A6IAT1"/>
<reference evidence="1" key="1">
    <citation type="journal article" date="2020" name="Stud. Mycol.">
        <title>101 Dothideomycetes genomes: a test case for predicting lifestyles and emergence of pathogens.</title>
        <authorList>
            <person name="Haridas S."/>
            <person name="Albert R."/>
            <person name="Binder M."/>
            <person name="Bloem J."/>
            <person name="Labutti K."/>
            <person name="Salamov A."/>
            <person name="Andreopoulos B."/>
            <person name="Baker S."/>
            <person name="Barry K."/>
            <person name="Bills G."/>
            <person name="Bluhm B."/>
            <person name="Cannon C."/>
            <person name="Castanera R."/>
            <person name="Culley D."/>
            <person name="Daum C."/>
            <person name="Ezra D."/>
            <person name="Gonzalez J."/>
            <person name="Henrissat B."/>
            <person name="Kuo A."/>
            <person name="Liang C."/>
            <person name="Lipzen A."/>
            <person name="Lutzoni F."/>
            <person name="Magnuson J."/>
            <person name="Mondo S."/>
            <person name="Nolan M."/>
            <person name="Ohm R."/>
            <person name="Pangilinan J."/>
            <person name="Park H.-J."/>
            <person name="Ramirez L."/>
            <person name="Alfaro M."/>
            <person name="Sun H."/>
            <person name="Tritt A."/>
            <person name="Yoshinaga Y."/>
            <person name="Zwiers L.-H."/>
            <person name="Turgeon B."/>
            <person name="Goodwin S."/>
            <person name="Spatafora J."/>
            <person name="Crous P."/>
            <person name="Grigoriev I."/>
        </authorList>
    </citation>
    <scope>NUCLEOTIDE SEQUENCE</scope>
    <source>
        <strain evidence="1">CBS 122368</strain>
    </source>
</reference>
<dbReference type="InterPro" id="IPR017853">
    <property type="entry name" value="GH"/>
</dbReference>
<keyword evidence="2" id="KW-1185">Reference proteome</keyword>
<evidence type="ECO:0000313" key="1">
    <source>
        <dbReference type="EMBL" id="KAF2247168.1"/>
    </source>
</evidence>
<name>A0A6A6IAT1_9PLEO</name>